<dbReference type="InterPro" id="IPR000014">
    <property type="entry name" value="PAS"/>
</dbReference>
<reference evidence="4" key="1">
    <citation type="submission" date="2016-10" db="EMBL/GenBank/DDBJ databases">
        <authorList>
            <person name="Varghese N."/>
            <person name="Submissions S."/>
        </authorList>
    </citation>
    <scope>NUCLEOTIDE SEQUENCE [LARGE SCALE GENOMIC DNA]</scope>
    <source>
        <strain evidence="4">DSM 13327</strain>
    </source>
</reference>
<organism evidence="3 4">
    <name type="scientific">Pelosinus propionicus DSM 13327</name>
    <dbReference type="NCBI Taxonomy" id="1123291"/>
    <lineage>
        <taxon>Bacteria</taxon>
        <taxon>Bacillati</taxon>
        <taxon>Bacillota</taxon>
        <taxon>Negativicutes</taxon>
        <taxon>Selenomonadales</taxon>
        <taxon>Sporomusaceae</taxon>
        <taxon>Pelosinus</taxon>
    </lineage>
</organism>
<dbReference type="SMART" id="SM00086">
    <property type="entry name" value="PAC"/>
    <property type="match status" value="1"/>
</dbReference>
<dbReference type="NCBIfam" id="TIGR00229">
    <property type="entry name" value="sensory_box"/>
    <property type="match status" value="1"/>
</dbReference>
<keyword evidence="4" id="KW-1185">Reference proteome</keyword>
<accession>A0A1I4HP45</accession>
<sequence>MENTKKVLTEEFKREAAILHHNYEKIMRELGIRKSVLFPYFYQTMISQDASISQNPLNEKLFEKEIQKRYKMSNIELVKYIDSLENKLLYLEKKHKAIIDNVKGVIFQTDKAGCWTFLSPTWTKITGFSIEESIGKFFLNYVYTDDQEFHYKQFQAIIEEKKSYSRYEIRYSTKNGEFRWIEVYARLTRNEYGDISGTLGTLHDITVQRKTEKMLHLAYELRRRSDFLNDIVMGTTIVDERIKGYMHTLGLDFSRPLICCLLVSKDFISREKEQHNIIEVLGGEKACIVWNCRNDIGVLHQGRIGESITAESSMLFAQSLLQKVYEYDPQLKLVIGISNIQTGISSVKKTYWQGWSATVAAQCQGKEQGVFHYKDLGILQLLVKNIGNEGAEEYVREQIGTLIRYDEEKGTNLVTTLEKILQHSNLKKTAEKMFLHPKTVVFRKQRIEKILGVSLDSFETRLALGVALKLHIVNQVIKVN</sequence>
<dbReference type="InterPro" id="IPR000700">
    <property type="entry name" value="PAS-assoc_C"/>
</dbReference>
<dbReference type="InterPro" id="IPR001610">
    <property type="entry name" value="PAC"/>
</dbReference>
<dbReference type="PROSITE" id="PS50112">
    <property type="entry name" value="PAS"/>
    <property type="match status" value="1"/>
</dbReference>
<dbReference type="InterPro" id="IPR042070">
    <property type="entry name" value="PucR_C-HTH_sf"/>
</dbReference>
<dbReference type="SMART" id="SM00091">
    <property type="entry name" value="PAS"/>
    <property type="match status" value="1"/>
</dbReference>
<evidence type="ECO:0000313" key="4">
    <source>
        <dbReference type="Proteomes" id="UP000199520"/>
    </source>
</evidence>
<dbReference type="InterPro" id="IPR013767">
    <property type="entry name" value="PAS_fold"/>
</dbReference>
<evidence type="ECO:0000259" key="2">
    <source>
        <dbReference type="PROSITE" id="PS50113"/>
    </source>
</evidence>
<dbReference type="GO" id="GO:0006355">
    <property type="term" value="P:regulation of DNA-templated transcription"/>
    <property type="evidence" value="ECO:0007669"/>
    <property type="project" value="InterPro"/>
</dbReference>
<proteinExistence type="predicted"/>
<feature type="domain" description="PAC" evidence="2">
    <location>
        <begin position="165"/>
        <end position="217"/>
    </location>
</feature>
<feature type="domain" description="PAS" evidence="1">
    <location>
        <begin position="91"/>
        <end position="161"/>
    </location>
</feature>
<evidence type="ECO:0000259" key="1">
    <source>
        <dbReference type="PROSITE" id="PS50112"/>
    </source>
</evidence>
<dbReference type="PANTHER" id="PTHR33744">
    <property type="entry name" value="CARBOHYDRATE DIACID REGULATOR"/>
    <property type="match status" value="1"/>
</dbReference>
<dbReference type="InterPro" id="IPR035965">
    <property type="entry name" value="PAS-like_dom_sf"/>
</dbReference>
<dbReference type="Pfam" id="PF13556">
    <property type="entry name" value="HTH_30"/>
    <property type="match status" value="1"/>
</dbReference>
<dbReference type="RefSeq" id="WP_245754795.1">
    <property type="nucleotide sequence ID" value="NZ_FOTS01000004.1"/>
</dbReference>
<dbReference type="PANTHER" id="PTHR33744:SF1">
    <property type="entry name" value="DNA-BINDING TRANSCRIPTIONAL ACTIVATOR ADER"/>
    <property type="match status" value="1"/>
</dbReference>
<dbReference type="CDD" id="cd00130">
    <property type="entry name" value="PAS"/>
    <property type="match status" value="1"/>
</dbReference>
<gene>
    <name evidence="3" type="ORF">SAMN04490355_1004159</name>
</gene>
<dbReference type="AlphaFoldDB" id="A0A1I4HP45"/>
<dbReference type="PROSITE" id="PS50113">
    <property type="entry name" value="PAC"/>
    <property type="match status" value="1"/>
</dbReference>
<dbReference type="Pfam" id="PF00989">
    <property type="entry name" value="PAS"/>
    <property type="match status" value="1"/>
</dbReference>
<dbReference type="STRING" id="1123291.SAMN04490355_1004159"/>
<protein>
    <submittedName>
        <fullName evidence="3">PAS domain S-box-containing protein</fullName>
    </submittedName>
</protein>
<dbReference type="EMBL" id="FOTS01000004">
    <property type="protein sequence ID" value="SFL44058.1"/>
    <property type="molecule type" value="Genomic_DNA"/>
</dbReference>
<evidence type="ECO:0000313" key="3">
    <source>
        <dbReference type="EMBL" id="SFL44058.1"/>
    </source>
</evidence>
<dbReference type="Gene3D" id="1.10.10.2840">
    <property type="entry name" value="PucR C-terminal helix-turn-helix domain"/>
    <property type="match status" value="1"/>
</dbReference>
<name>A0A1I4HP45_9FIRM</name>
<dbReference type="Proteomes" id="UP000199520">
    <property type="component" value="Unassembled WGS sequence"/>
</dbReference>
<dbReference type="InterPro" id="IPR051448">
    <property type="entry name" value="CdaR-like_regulators"/>
</dbReference>
<dbReference type="SUPFAM" id="SSF55785">
    <property type="entry name" value="PYP-like sensor domain (PAS domain)"/>
    <property type="match status" value="1"/>
</dbReference>
<dbReference type="Gene3D" id="3.30.450.20">
    <property type="entry name" value="PAS domain"/>
    <property type="match status" value="1"/>
</dbReference>
<dbReference type="InterPro" id="IPR025736">
    <property type="entry name" value="PucR_C-HTH_dom"/>
</dbReference>